<keyword evidence="2" id="KW-0813">Transport</keyword>
<dbReference type="Gene3D" id="3.40.50.1220">
    <property type="entry name" value="TPP-binding domain"/>
    <property type="match status" value="1"/>
</dbReference>
<name>A0ABQ6AAV4_9PROT</name>
<keyword evidence="2" id="KW-0249">Electron transport</keyword>
<dbReference type="Gene3D" id="3.40.50.620">
    <property type="entry name" value="HUPs"/>
    <property type="match status" value="1"/>
</dbReference>
<proteinExistence type="inferred from homology"/>
<dbReference type="SUPFAM" id="SSF52467">
    <property type="entry name" value="DHS-like NAD/FAD-binding domain"/>
    <property type="match status" value="1"/>
</dbReference>
<evidence type="ECO:0000259" key="3">
    <source>
        <dbReference type="Pfam" id="PF00766"/>
    </source>
</evidence>
<evidence type="ECO:0000313" key="6">
    <source>
        <dbReference type="Proteomes" id="UP001156641"/>
    </source>
</evidence>
<comment type="caution">
    <text evidence="5">The sequence shown here is derived from an EMBL/GenBank/DDBJ whole genome shotgun (WGS) entry which is preliminary data.</text>
</comment>
<dbReference type="Pfam" id="PF01012">
    <property type="entry name" value="ETF"/>
    <property type="match status" value="1"/>
</dbReference>
<evidence type="ECO:0000256" key="2">
    <source>
        <dbReference type="ARBA" id="ARBA00022982"/>
    </source>
</evidence>
<dbReference type="Proteomes" id="UP001156641">
    <property type="component" value="Unassembled WGS sequence"/>
</dbReference>
<keyword evidence="6" id="KW-1185">Reference proteome</keyword>
<dbReference type="SUPFAM" id="SSF52402">
    <property type="entry name" value="Adenine nucleotide alpha hydrolases-like"/>
    <property type="match status" value="1"/>
</dbReference>
<accession>A0ABQ6AAV4</accession>
<reference evidence="6" key="1">
    <citation type="journal article" date="2019" name="Int. J. Syst. Evol. Microbiol.">
        <title>The Global Catalogue of Microorganisms (GCM) 10K type strain sequencing project: providing services to taxonomists for standard genome sequencing and annotation.</title>
        <authorList>
            <consortium name="The Broad Institute Genomics Platform"/>
            <consortium name="The Broad Institute Genome Sequencing Center for Infectious Disease"/>
            <person name="Wu L."/>
            <person name="Ma J."/>
        </authorList>
    </citation>
    <scope>NUCLEOTIDE SEQUENCE [LARGE SCALE GENOMIC DNA]</scope>
    <source>
        <strain evidence="6">NBRC 112502</strain>
    </source>
</reference>
<dbReference type="InterPro" id="IPR014729">
    <property type="entry name" value="Rossmann-like_a/b/a_fold"/>
</dbReference>
<dbReference type="InterPro" id="IPR014730">
    <property type="entry name" value="ETF_a/b_N"/>
</dbReference>
<feature type="domain" description="Electron transfer flavoprotein alpha/beta-subunit N-terminal" evidence="4">
    <location>
        <begin position="60"/>
        <end position="207"/>
    </location>
</feature>
<dbReference type="PIRSF" id="PIRSF000089">
    <property type="entry name" value="Electra_flavoP_a"/>
    <property type="match status" value="1"/>
</dbReference>
<comment type="similarity">
    <text evidence="1">Belongs to the ETF alpha-subunit/FixB family.</text>
</comment>
<dbReference type="InterPro" id="IPR001308">
    <property type="entry name" value="ETF_a/FixB"/>
</dbReference>
<organism evidence="5 6">
    <name type="scientific">Acidocella aquatica</name>
    <dbReference type="NCBI Taxonomy" id="1922313"/>
    <lineage>
        <taxon>Bacteria</taxon>
        <taxon>Pseudomonadati</taxon>
        <taxon>Pseudomonadota</taxon>
        <taxon>Alphaproteobacteria</taxon>
        <taxon>Acetobacterales</taxon>
        <taxon>Acidocellaceae</taxon>
        <taxon>Acidocella</taxon>
    </lineage>
</organism>
<dbReference type="Pfam" id="PF00766">
    <property type="entry name" value="ETF_alpha"/>
    <property type="match status" value="1"/>
</dbReference>
<evidence type="ECO:0000259" key="4">
    <source>
        <dbReference type="Pfam" id="PF01012"/>
    </source>
</evidence>
<evidence type="ECO:0000313" key="5">
    <source>
        <dbReference type="EMBL" id="GLR67259.1"/>
    </source>
</evidence>
<sequence>MNQERKRLDPRRPFVLSPAGLRRIILGATGGFDASLLAAPAHTPAAKPLRLKGDPAGYLLVAAHSQRGMLDAHAHQAIAAAALLASPQQAVAVLVFGGLNEDLRAYGADLVAVLPGADEQGFAPEQELASLCEFVTRYAPAHVFMPDNDIGDGDLGRRLAVHLEAEVATHVVELKPGAVAMYWQGGAALARGPMPLVVLIAPDVVETGLPFSGAGETVAPPAAQAPPGRYQNRGLREIAASALALEEADFIVAAGNGVADIPTLEAVAAAFGAAVGASRVAVDEGKFTRDKQIGATGKTVSASTYLAVGISGAVQHLQGIKACRHVIAINSDASAPITKRADLSVVGDAQEVMTALLAELAQRNWPDTARESV</sequence>
<dbReference type="RefSeq" id="WP_284257988.1">
    <property type="nucleotide sequence ID" value="NZ_BSOS01000065.1"/>
</dbReference>
<protein>
    <submittedName>
        <fullName evidence="5">Electron transfer flavoprotein subunit alpha</fullName>
    </submittedName>
</protein>
<dbReference type="PANTHER" id="PTHR43153">
    <property type="entry name" value="ELECTRON TRANSFER FLAVOPROTEIN ALPHA"/>
    <property type="match status" value="1"/>
</dbReference>
<feature type="domain" description="Electron transfer flavoprotein alpha subunit C-terminal" evidence="3">
    <location>
        <begin position="245"/>
        <end position="321"/>
    </location>
</feature>
<dbReference type="EMBL" id="BSOS01000065">
    <property type="protein sequence ID" value="GLR67259.1"/>
    <property type="molecule type" value="Genomic_DNA"/>
</dbReference>
<dbReference type="PANTHER" id="PTHR43153:SF1">
    <property type="entry name" value="ELECTRON TRANSFER FLAVOPROTEIN SUBUNIT ALPHA, MITOCHONDRIAL"/>
    <property type="match status" value="1"/>
</dbReference>
<gene>
    <name evidence="5" type="ORF">GCM10010909_19400</name>
</gene>
<dbReference type="InterPro" id="IPR029035">
    <property type="entry name" value="DHS-like_NAD/FAD-binding_dom"/>
</dbReference>
<dbReference type="InterPro" id="IPR014731">
    <property type="entry name" value="ETF_asu_C"/>
</dbReference>
<evidence type="ECO:0000256" key="1">
    <source>
        <dbReference type="ARBA" id="ARBA00005817"/>
    </source>
</evidence>